<sequence length="185" mass="21385">MRGKAKLKRLQEYFLYFMMYSILGWIYEVFLEVVVYRWGFSNRGVLFGPYCVVYGFGAIILIFLLSRLKNRRIPVGGISITPVLVFAGIVVITTITELIASYLMEFTRGEWMWDYTRFSFNFQGRIALNPSIRFGIGGMVFLYILQPLFCRAAEKLGERNVSIISRILAVILLADIFCTFVLNLH</sequence>
<feature type="transmembrane region" description="Helical" evidence="1">
    <location>
        <begin position="78"/>
        <end position="104"/>
    </location>
</feature>
<evidence type="ECO:0000313" key="2">
    <source>
        <dbReference type="EMBL" id="HJC14246.1"/>
    </source>
</evidence>
<keyword evidence="1" id="KW-0472">Membrane</keyword>
<dbReference type="EMBL" id="DWWU01000002">
    <property type="protein sequence ID" value="HJC14246.1"/>
    <property type="molecule type" value="Genomic_DNA"/>
</dbReference>
<keyword evidence="1" id="KW-0812">Transmembrane</keyword>
<comment type="caution">
    <text evidence="2">The sequence shown here is derived from an EMBL/GenBank/DDBJ whole genome shotgun (WGS) entry which is preliminary data.</text>
</comment>
<dbReference type="Proteomes" id="UP000823849">
    <property type="component" value="Unassembled WGS sequence"/>
</dbReference>
<name>A0A9D2SKU0_9FIRM</name>
<feature type="transmembrane region" description="Helical" evidence="1">
    <location>
        <begin position="47"/>
        <end position="66"/>
    </location>
</feature>
<reference evidence="2" key="2">
    <citation type="submission" date="2021-04" db="EMBL/GenBank/DDBJ databases">
        <authorList>
            <person name="Gilroy R."/>
        </authorList>
    </citation>
    <scope>NUCLEOTIDE SEQUENCE</scope>
    <source>
        <strain evidence="2">CHK185-5351</strain>
    </source>
</reference>
<dbReference type="AlphaFoldDB" id="A0A9D2SKU0"/>
<feature type="transmembrane region" description="Helical" evidence="1">
    <location>
        <begin position="166"/>
        <end position="184"/>
    </location>
</feature>
<gene>
    <name evidence="2" type="ORF">H9705_00250</name>
</gene>
<dbReference type="InterPro" id="IPR010540">
    <property type="entry name" value="CmpB_TMEM229"/>
</dbReference>
<protein>
    <submittedName>
        <fullName evidence="2">ABC transporter permease</fullName>
    </submittedName>
</protein>
<evidence type="ECO:0000313" key="3">
    <source>
        <dbReference type="Proteomes" id="UP000823849"/>
    </source>
</evidence>
<accession>A0A9D2SKU0</accession>
<evidence type="ECO:0000256" key="1">
    <source>
        <dbReference type="SAM" id="Phobius"/>
    </source>
</evidence>
<feature type="transmembrane region" description="Helical" evidence="1">
    <location>
        <begin position="124"/>
        <end position="145"/>
    </location>
</feature>
<reference evidence="2" key="1">
    <citation type="journal article" date="2021" name="PeerJ">
        <title>Extensive microbial diversity within the chicken gut microbiome revealed by metagenomics and culture.</title>
        <authorList>
            <person name="Gilroy R."/>
            <person name="Ravi A."/>
            <person name="Getino M."/>
            <person name="Pursley I."/>
            <person name="Horton D.L."/>
            <person name="Alikhan N.F."/>
            <person name="Baker D."/>
            <person name="Gharbi K."/>
            <person name="Hall N."/>
            <person name="Watson M."/>
            <person name="Adriaenssens E.M."/>
            <person name="Foster-Nyarko E."/>
            <person name="Jarju S."/>
            <person name="Secka A."/>
            <person name="Antonio M."/>
            <person name="Oren A."/>
            <person name="Chaudhuri R.R."/>
            <person name="La Ragione R."/>
            <person name="Hildebrand F."/>
            <person name="Pallen M.J."/>
        </authorList>
    </citation>
    <scope>NUCLEOTIDE SEQUENCE</scope>
    <source>
        <strain evidence="2">CHK185-5351</strain>
    </source>
</reference>
<keyword evidence="1" id="KW-1133">Transmembrane helix</keyword>
<dbReference type="Pfam" id="PF06541">
    <property type="entry name" value="ABC_trans_CmpB"/>
    <property type="match status" value="1"/>
</dbReference>
<feature type="transmembrane region" description="Helical" evidence="1">
    <location>
        <begin position="12"/>
        <end position="35"/>
    </location>
</feature>
<proteinExistence type="predicted"/>
<organism evidence="2 3">
    <name type="scientific">Candidatus Fusicatenibacter intestinigallinarum</name>
    <dbReference type="NCBI Taxonomy" id="2838598"/>
    <lineage>
        <taxon>Bacteria</taxon>
        <taxon>Bacillati</taxon>
        <taxon>Bacillota</taxon>
        <taxon>Clostridia</taxon>
        <taxon>Lachnospirales</taxon>
        <taxon>Lachnospiraceae</taxon>
        <taxon>Fusicatenibacter</taxon>
    </lineage>
</organism>